<dbReference type="InterPro" id="IPR013762">
    <property type="entry name" value="Integrase-like_cat_sf"/>
</dbReference>
<evidence type="ECO:0000259" key="2">
    <source>
        <dbReference type="PROSITE" id="PS51898"/>
    </source>
</evidence>
<dbReference type="GO" id="GO:0003677">
    <property type="term" value="F:DNA binding"/>
    <property type="evidence" value="ECO:0007669"/>
    <property type="project" value="InterPro"/>
</dbReference>
<keyword evidence="1" id="KW-0233">DNA recombination</keyword>
<gene>
    <name evidence="3" type="ORF">N47_G40080</name>
</gene>
<dbReference type="AlphaFoldDB" id="E1YDP0"/>
<dbReference type="EMBL" id="FR695868">
    <property type="protein sequence ID" value="CBX28684.1"/>
    <property type="molecule type" value="Genomic_DNA"/>
</dbReference>
<dbReference type="CDD" id="cd00796">
    <property type="entry name" value="INT_Rci_Hp1_C"/>
    <property type="match status" value="1"/>
</dbReference>
<dbReference type="InterPro" id="IPR050090">
    <property type="entry name" value="Tyrosine_recombinase_XerCD"/>
</dbReference>
<organism evidence="3">
    <name type="scientific">uncultured Desulfobacterium sp</name>
    <dbReference type="NCBI Taxonomy" id="201089"/>
    <lineage>
        <taxon>Bacteria</taxon>
        <taxon>Pseudomonadati</taxon>
        <taxon>Thermodesulfobacteriota</taxon>
        <taxon>Desulfobacteria</taxon>
        <taxon>Desulfobacterales</taxon>
        <taxon>Desulfobacteriaceae</taxon>
        <taxon>Desulfobacterium</taxon>
        <taxon>environmental samples</taxon>
    </lineage>
</organism>
<accession>E1YDP0</accession>
<dbReference type="Pfam" id="PF00589">
    <property type="entry name" value="Phage_integrase"/>
    <property type="match status" value="1"/>
</dbReference>
<dbReference type="GO" id="GO:0006310">
    <property type="term" value="P:DNA recombination"/>
    <property type="evidence" value="ECO:0007669"/>
    <property type="project" value="UniProtKB-KW"/>
</dbReference>
<dbReference type="Gene3D" id="1.10.443.10">
    <property type="entry name" value="Intergrase catalytic core"/>
    <property type="match status" value="1"/>
</dbReference>
<feature type="domain" description="Tyr recombinase" evidence="2">
    <location>
        <begin position="113"/>
        <end position="288"/>
    </location>
</feature>
<proteinExistence type="predicted"/>
<dbReference type="PANTHER" id="PTHR30349:SF64">
    <property type="entry name" value="PROPHAGE INTEGRASE INTD-RELATED"/>
    <property type="match status" value="1"/>
</dbReference>
<dbReference type="InterPro" id="IPR002104">
    <property type="entry name" value="Integrase_catalytic"/>
</dbReference>
<sequence length="312" mass="35688">MKKYRKILKPCLNGFKNSETLVKSKAYYEILKINLSSFNKVFGETIVRNIKTSDLENYQAKRKASGYSNSYIDQEIGAARSVVYKAFDDAMVSEDTVRAFKKVKKLLKSNANTRKKVLYIEEFKRLMEALPPHTRAVVAMGYYTGMRKGEIINLTWDKVDLKDRMIKLDAADTKDREAREVPICDALYNILKDIPKAIHDNHVFLFKGKPVNDFRTALRTACRAVGIPYGRGTKDGFVFHDTRHCFNTNMRKSGVPESVVMNITGHSTREMFLRYDTVDAKDIKKAVNQMEGFLESVDQTVDQVPIKAKKCP</sequence>
<dbReference type="PANTHER" id="PTHR30349">
    <property type="entry name" value="PHAGE INTEGRASE-RELATED"/>
    <property type="match status" value="1"/>
</dbReference>
<protein>
    <recommendedName>
        <fullName evidence="2">Tyr recombinase domain-containing protein</fullName>
    </recommendedName>
</protein>
<dbReference type="SUPFAM" id="SSF56349">
    <property type="entry name" value="DNA breaking-rejoining enzymes"/>
    <property type="match status" value="1"/>
</dbReference>
<dbReference type="InterPro" id="IPR011010">
    <property type="entry name" value="DNA_brk_join_enz"/>
</dbReference>
<dbReference type="GO" id="GO:0015074">
    <property type="term" value="P:DNA integration"/>
    <property type="evidence" value="ECO:0007669"/>
    <property type="project" value="InterPro"/>
</dbReference>
<evidence type="ECO:0000256" key="1">
    <source>
        <dbReference type="ARBA" id="ARBA00023172"/>
    </source>
</evidence>
<name>E1YDP0_9BACT</name>
<evidence type="ECO:0000313" key="3">
    <source>
        <dbReference type="EMBL" id="CBX28684.1"/>
    </source>
</evidence>
<dbReference type="PROSITE" id="PS51898">
    <property type="entry name" value="TYR_RECOMBINASE"/>
    <property type="match status" value="1"/>
</dbReference>
<reference evidence="3" key="1">
    <citation type="journal article" date="2011" name="Environ. Microbiol.">
        <title>Genomic insights into the metabolic potential of the polycyclic aromatic hydrocarbon degrading sulfate-reducing Deltaproteobacterium N47.</title>
        <authorList>
            <person name="Bergmann F."/>
            <person name="Selesi D."/>
            <person name="Weinmaier T."/>
            <person name="Tischler P."/>
            <person name="Rattei T."/>
            <person name="Meckenstock R.U."/>
        </authorList>
    </citation>
    <scope>NUCLEOTIDE SEQUENCE</scope>
</reference>